<dbReference type="InterPro" id="IPR050343">
    <property type="entry name" value="RsuA_PseudoU_synthase"/>
</dbReference>
<dbReference type="Pfam" id="PF00849">
    <property type="entry name" value="PseudoU_synth_2"/>
    <property type="match status" value="1"/>
</dbReference>
<evidence type="ECO:0000256" key="4">
    <source>
        <dbReference type="RuleBase" id="RU003887"/>
    </source>
</evidence>
<dbReference type="InterPro" id="IPR036986">
    <property type="entry name" value="S4_RNA-bd_sf"/>
</dbReference>
<reference evidence="6" key="2">
    <citation type="submission" date="2020-09" db="EMBL/GenBank/DDBJ databases">
        <authorList>
            <person name="Sun Q."/>
            <person name="Kim S."/>
        </authorList>
    </citation>
    <scope>NUCLEOTIDE SEQUENCE</scope>
    <source>
        <strain evidence="6">KCTC 12988</strain>
    </source>
</reference>
<dbReference type="Gene3D" id="3.10.290.10">
    <property type="entry name" value="RNA-binding S4 domain"/>
    <property type="match status" value="1"/>
</dbReference>
<dbReference type="InterPro" id="IPR018496">
    <property type="entry name" value="PsdUridine_synth_RsuA/RluB_CS"/>
</dbReference>
<evidence type="ECO:0000256" key="1">
    <source>
        <dbReference type="ARBA" id="ARBA00008348"/>
    </source>
</evidence>
<dbReference type="CDD" id="cd00165">
    <property type="entry name" value="S4"/>
    <property type="match status" value="1"/>
</dbReference>
<dbReference type="PANTHER" id="PTHR47683">
    <property type="entry name" value="PSEUDOURIDINE SYNTHASE FAMILY PROTEIN-RELATED"/>
    <property type="match status" value="1"/>
</dbReference>
<dbReference type="SMART" id="SM00363">
    <property type="entry name" value="S4"/>
    <property type="match status" value="1"/>
</dbReference>
<dbReference type="AlphaFoldDB" id="A0A918TVN5"/>
<protein>
    <recommendedName>
        <fullName evidence="4">Pseudouridine synthase</fullName>
        <ecNumber evidence="4">5.4.99.-</ecNumber>
    </recommendedName>
</protein>
<feature type="domain" description="RNA-binding S4" evidence="5">
    <location>
        <begin position="4"/>
        <end position="62"/>
    </location>
</feature>
<keyword evidence="2 4" id="KW-0413">Isomerase</keyword>
<evidence type="ECO:0000313" key="6">
    <source>
        <dbReference type="EMBL" id="GHC58695.1"/>
    </source>
</evidence>
<keyword evidence="7" id="KW-1185">Reference proteome</keyword>
<dbReference type="Pfam" id="PF01479">
    <property type="entry name" value="S4"/>
    <property type="match status" value="1"/>
</dbReference>
<dbReference type="RefSeq" id="WP_189570814.1">
    <property type="nucleotide sequence ID" value="NZ_BMXI01000011.1"/>
</dbReference>
<dbReference type="Proteomes" id="UP000644507">
    <property type="component" value="Unassembled WGS sequence"/>
</dbReference>
<dbReference type="InterPro" id="IPR042092">
    <property type="entry name" value="PsdUridine_s_RsuA/RluB/E/F_cat"/>
</dbReference>
<dbReference type="InterPro" id="IPR002942">
    <property type="entry name" value="S4_RNA-bd"/>
</dbReference>
<dbReference type="InterPro" id="IPR020103">
    <property type="entry name" value="PsdUridine_synth_cat_dom_sf"/>
</dbReference>
<dbReference type="InterPro" id="IPR000748">
    <property type="entry name" value="PsdUridine_synth_RsuA/RluB/E/F"/>
</dbReference>
<dbReference type="SUPFAM" id="SSF55120">
    <property type="entry name" value="Pseudouridine synthase"/>
    <property type="match status" value="1"/>
</dbReference>
<evidence type="ECO:0000256" key="2">
    <source>
        <dbReference type="ARBA" id="ARBA00023235"/>
    </source>
</evidence>
<dbReference type="GO" id="GO:0120159">
    <property type="term" value="F:rRNA pseudouridine synthase activity"/>
    <property type="evidence" value="ECO:0007669"/>
    <property type="project" value="UniProtKB-ARBA"/>
</dbReference>
<dbReference type="GO" id="GO:0003723">
    <property type="term" value="F:RNA binding"/>
    <property type="evidence" value="ECO:0007669"/>
    <property type="project" value="UniProtKB-KW"/>
</dbReference>
<dbReference type="EMBL" id="BMXI01000011">
    <property type="protein sequence ID" value="GHC58695.1"/>
    <property type="molecule type" value="Genomic_DNA"/>
</dbReference>
<sequence>MEEIRLNKFVASCTDLSRREADRIIQEGQVSVNGSITESPATRVTDEDTVRLGRKVLSRRSILVVAFHKPRGVVCSRSDERDRRTIYHLLPYKYHHLKHVGRLDLDSEGLLILTNDGDLAQKLTHPSKKLEKEYLVTVDQNFEPQVLLQLVKGVHTPEGQAKAKFARRHSARRMVIILESGMKRQIRLMLETLGLRVTKLVRTRVGSLTMGELPMGETEELRKEDIEHLLTNPPSKKPSA</sequence>
<dbReference type="GO" id="GO:0000455">
    <property type="term" value="P:enzyme-directed rRNA pseudouridine synthesis"/>
    <property type="evidence" value="ECO:0007669"/>
    <property type="project" value="UniProtKB-ARBA"/>
</dbReference>
<evidence type="ECO:0000256" key="3">
    <source>
        <dbReference type="PROSITE-ProRule" id="PRU00182"/>
    </source>
</evidence>
<dbReference type="Gene3D" id="3.30.70.580">
    <property type="entry name" value="Pseudouridine synthase I, catalytic domain, N-terminal subdomain"/>
    <property type="match status" value="1"/>
</dbReference>
<comment type="caution">
    <text evidence="6">The sequence shown here is derived from an EMBL/GenBank/DDBJ whole genome shotgun (WGS) entry which is preliminary data.</text>
</comment>
<dbReference type="InterPro" id="IPR020094">
    <property type="entry name" value="TruA/RsuA/RluB/E/F_N"/>
</dbReference>
<evidence type="ECO:0000313" key="7">
    <source>
        <dbReference type="Proteomes" id="UP000644507"/>
    </source>
</evidence>
<organism evidence="6 7">
    <name type="scientific">Roseibacillus persicicus</name>
    <dbReference type="NCBI Taxonomy" id="454148"/>
    <lineage>
        <taxon>Bacteria</taxon>
        <taxon>Pseudomonadati</taxon>
        <taxon>Verrucomicrobiota</taxon>
        <taxon>Verrucomicrobiia</taxon>
        <taxon>Verrucomicrobiales</taxon>
        <taxon>Verrucomicrobiaceae</taxon>
        <taxon>Roseibacillus</taxon>
    </lineage>
</organism>
<dbReference type="PANTHER" id="PTHR47683:SF2">
    <property type="entry name" value="RNA-BINDING S4 DOMAIN-CONTAINING PROTEIN"/>
    <property type="match status" value="1"/>
</dbReference>
<dbReference type="InterPro" id="IPR006145">
    <property type="entry name" value="PsdUridine_synth_RsuA/RluA"/>
</dbReference>
<keyword evidence="3" id="KW-0694">RNA-binding</keyword>
<name>A0A918TVN5_9BACT</name>
<dbReference type="SUPFAM" id="SSF55174">
    <property type="entry name" value="Alpha-L RNA-binding motif"/>
    <property type="match status" value="1"/>
</dbReference>
<evidence type="ECO:0000259" key="5">
    <source>
        <dbReference type="SMART" id="SM00363"/>
    </source>
</evidence>
<dbReference type="PROSITE" id="PS01149">
    <property type="entry name" value="PSI_RSU"/>
    <property type="match status" value="1"/>
</dbReference>
<dbReference type="NCBIfam" id="TIGR00093">
    <property type="entry name" value="pseudouridine synthase"/>
    <property type="match status" value="1"/>
</dbReference>
<dbReference type="EC" id="5.4.99.-" evidence="4"/>
<reference evidence="6" key="1">
    <citation type="journal article" date="2014" name="Int. J. Syst. Evol. Microbiol.">
        <title>Complete genome sequence of Corynebacterium casei LMG S-19264T (=DSM 44701T), isolated from a smear-ripened cheese.</title>
        <authorList>
            <consortium name="US DOE Joint Genome Institute (JGI-PGF)"/>
            <person name="Walter F."/>
            <person name="Albersmeier A."/>
            <person name="Kalinowski J."/>
            <person name="Ruckert C."/>
        </authorList>
    </citation>
    <scope>NUCLEOTIDE SEQUENCE</scope>
    <source>
        <strain evidence="6">KCTC 12988</strain>
    </source>
</reference>
<accession>A0A918TVN5</accession>
<proteinExistence type="inferred from homology"/>
<comment type="similarity">
    <text evidence="1 4">Belongs to the pseudouridine synthase RsuA family.</text>
</comment>
<dbReference type="Gene3D" id="3.30.70.1560">
    <property type="entry name" value="Alpha-L RNA-binding motif"/>
    <property type="match status" value="1"/>
</dbReference>
<dbReference type="PROSITE" id="PS50889">
    <property type="entry name" value="S4"/>
    <property type="match status" value="1"/>
</dbReference>
<gene>
    <name evidence="6" type="ORF">GCM10007100_27170</name>
</gene>